<dbReference type="InterPro" id="IPR019151">
    <property type="entry name" value="Proteasome_assmbl_chaperone_2"/>
</dbReference>
<evidence type="ECO:0000313" key="1">
    <source>
        <dbReference type="EMBL" id="HIP56455.1"/>
    </source>
</evidence>
<dbReference type="InterPro" id="IPR038389">
    <property type="entry name" value="PSMG2_sf"/>
</dbReference>
<gene>
    <name evidence="1" type="ORF">EYH02_00035</name>
</gene>
<comment type="caution">
    <text evidence="1">The sequence shown here is derived from an EMBL/GenBank/DDBJ whole genome shotgun (WGS) entry which is preliminary data.</text>
</comment>
<dbReference type="SUPFAM" id="SSF159659">
    <property type="entry name" value="Cgl1923-like"/>
    <property type="match status" value="1"/>
</dbReference>
<dbReference type="EMBL" id="DQTV01000001">
    <property type="protein sequence ID" value="HIP56455.1"/>
    <property type="molecule type" value="Genomic_DNA"/>
</dbReference>
<reference evidence="1" key="1">
    <citation type="journal article" date="2020" name="ISME J.">
        <title>Gammaproteobacteria mediating utilization of methyl-, sulfur- and petroleum organic compounds in deep ocean hydrothermal plumes.</title>
        <authorList>
            <person name="Zhou Z."/>
            <person name="Liu Y."/>
            <person name="Pan J."/>
            <person name="Cron B.R."/>
            <person name="Toner B.M."/>
            <person name="Anantharaman K."/>
            <person name="Breier J.A."/>
            <person name="Dick G.J."/>
            <person name="Li M."/>
        </authorList>
    </citation>
    <scope>NUCLEOTIDE SEQUENCE</scope>
    <source>
        <strain evidence="1">SZUA-1435</strain>
    </source>
</reference>
<evidence type="ECO:0008006" key="3">
    <source>
        <dbReference type="Google" id="ProtNLM"/>
    </source>
</evidence>
<proteinExistence type="predicted"/>
<dbReference type="Pfam" id="PF09754">
    <property type="entry name" value="PAC2"/>
    <property type="match status" value="1"/>
</dbReference>
<dbReference type="PANTHER" id="PTHR35610:SF7">
    <property type="entry name" value="3-ISOPROPYLMALATE DEHYDRATASE"/>
    <property type="match status" value="1"/>
</dbReference>
<dbReference type="Proteomes" id="UP000605805">
    <property type="component" value="Unassembled WGS sequence"/>
</dbReference>
<accession>A0A833DUG9</accession>
<organism evidence="1 2">
    <name type="scientific">Ignisphaera aggregans</name>
    <dbReference type="NCBI Taxonomy" id="334771"/>
    <lineage>
        <taxon>Archaea</taxon>
        <taxon>Thermoproteota</taxon>
        <taxon>Thermoprotei</taxon>
        <taxon>Desulfurococcales</taxon>
        <taxon>Desulfurococcaceae</taxon>
        <taxon>Ignisphaera</taxon>
    </lineage>
</organism>
<dbReference type="PANTHER" id="PTHR35610">
    <property type="entry name" value="3-ISOPROPYLMALATE DEHYDRATASE-RELATED"/>
    <property type="match status" value="1"/>
</dbReference>
<dbReference type="Gene3D" id="3.40.50.10900">
    <property type="entry name" value="PAC-like subunit"/>
    <property type="match status" value="1"/>
</dbReference>
<name>A0A833DUG9_9CREN</name>
<dbReference type="AlphaFoldDB" id="A0A833DUG9"/>
<protein>
    <recommendedName>
        <fullName evidence="3">Proteasome assembly chaperone family protein</fullName>
    </recommendedName>
</protein>
<sequence>MIKIVVLREVRAKDAIAVSGFPGMGLVGKTVADFFIKTLNAKPVARIYSTKFPAQLVIRSNAIADLNRVDIYFANHNGRPLFIVTSDTQPIHDEDQHELSYRVAEYLANCGVRELIATAAFVTEVIVEKRRVFVTGSNEHVMKKYIDAGAEPLNEGMVTGMNGVIVGWAAAFDIEAVCLLGETWRSIVELNYVDYGAAKTIVDLIAKVWNMKLETLELMQHSQRVEAEVRQLVRTYLKHLSEKEEREERKSSYYIT</sequence>
<evidence type="ECO:0000313" key="2">
    <source>
        <dbReference type="Proteomes" id="UP000605805"/>
    </source>
</evidence>